<dbReference type="PANTHER" id="PTHR44688">
    <property type="entry name" value="DNA-BINDING TRANSCRIPTIONAL ACTIVATOR DEVR_DOSR"/>
    <property type="match status" value="1"/>
</dbReference>
<dbReference type="GO" id="GO:0003677">
    <property type="term" value="F:DNA binding"/>
    <property type="evidence" value="ECO:0007669"/>
    <property type="project" value="UniProtKB-KW"/>
</dbReference>
<evidence type="ECO:0000256" key="2">
    <source>
        <dbReference type="ARBA" id="ARBA00023125"/>
    </source>
</evidence>
<dbReference type="PROSITE" id="PS00622">
    <property type="entry name" value="HTH_LUXR_1"/>
    <property type="match status" value="1"/>
</dbReference>
<dbReference type="Proteomes" id="UP000266691">
    <property type="component" value="Unassembled WGS sequence"/>
</dbReference>
<keyword evidence="4" id="KW-1133">Transmembrane helix</keyword>
<accession>A0A3A1NGK4</accession>
<keyword evidence="4" id="KW-0812">Transmembrane</keyword>
<keyword evidence="4" id="KW-0472">Membrane</keyword>
<dbReference type="InterPro" id="IPR000792">
    <property type="entry name" value="Tscrpt_reg_LuxR_C"/>
</dbReference>
<evidence type="ECO:0000313" key="7">
    <source>
        <dbReference type="Proteomes" id="UP000266691"/>
    </source>
</evidence>
<keyword evidence="2 6" id="KW-0238">DNA-binding</keyword>
<reference evidence="6 7" key="1">
    <citation type="submission" date="2018-08" db="EMBL/GenBank/DDBJ databases">
        <title>Proposal of Muricauda 72 sp.nov. and Muricauda NH166 sp.nov., isolated from seawater.</title>
        <authorList>
            <person name="Cheng H."/>
            <person name="Wu Y.-H."/>
            <person name="Guo L.-L."/>
            <person name="Xu X.-W."/>
        </authorList>
    </citation>
    <scope>NUCLEOTIDE SEQUENCE [LARGE SCALE GENOMIC DNA]</scope>
    <source>
        <strain evidence="6 7">72</strain>
    </source>
</reference>
<dbReference type="EMBL" id="QXFI01000029">
    <property type="protein sequence ID" value="RIV43603.1"/>
    <property type="molecule type" value="Genomic_DNA"/>
</dbReference>
<evidence type="ECO:0000256" key="4">
    <source>
        <dbReference type="SAM" id="Phobius"/>
    </source>
</evidence>
<organism evidence="6 7">
    <name type="scientific">Flagellimonas pelagia</name>
    <dbReference type="NCBI Taxonomy" id="2306998"/>
    <lineage>
        <taxon>Bacteria</taxon>
        <taxon>Pseudomonadati</taxon>
        <taxon>Bacteroidota</taxon>
        <taxon>Flavobacteriia</taxon>
        <taxon>Flavobacteriales</taxon>
        <taxon>Flavobacteriaceae</taxon>
        <taxon>Flagellimonas</taxon>
    </lineage>
</organism>
<proteinExistence type="predicted"/>
<feature type="domain" description="HTH luxR-type" evidence="5">
    <location>
        <begin position="42"/>
        <end position="105"/>
    </location>
</feature>
<keyword evidence="3" id="KW-0804">Transcription</keyword>
<dbReference type="Pfam" id="PF00196">
    <property type="entry name" value="GerE"/>
    <property type="match status" value="1"/>
</dbReference>
<gene>
    <name evidence="6" type="ORF">D2V05_12895</name>
</gene>
<comment type="caution">
    <text evidence="6">The sequence shown here is derived from an EMBL/GenBank/DDBJ whole genome shotgun (WGS) entry which is preliminary data.</text>
</comment>
<sequence length="105" mass="12175">MASFNQPKIAKWMWVTLSVLILSLLGNLYFFVNRSAKLKNHSDDLLQKLTPQEQKIVHYILLDKSNKEIASALFVSLSTVKTHINNLYKKLDISSREEIILLFQK</sequence>
<dbReference type="PANTHER" id="PTHR44688:SF16">
    <property type="entry name" value="DNA-BINDING TRANSCRIPTIONAL ACTIVATOR DEVR_DOSR"/>
    <property type="match status" value="1"/>
</dbReference>
<dbReference type="SMART" id="SM00421">
    <property type="entry name" value="HTH_LUXR"/>
    <property type="match status" value="1"/>
</dbReference>
<dbReference type="PRINTS" id="PR00038">
    <property type="entry name" value="HTHLUXR"/>
</dbReference>
<evidence type="ECO:0000256" key="3">
    <source>
        <dbReference type="ARBA" id="ARBA00023163"/>
    </source>
</evidence>
<evidence type="ECO:0000259" key="5">
    <source>
        <dbReference type="PROSITE" id="PS50043"/>
    </source>
</evidence>
<evidence type="ECO:0000256" key="1">
    <source>
        <dbReference type="ARBA" id="ARBA00023015"/>
    </source>
</evidence>
<dbReference type="InterPro" id="IPR016032">
    <property type="entry name" value="Sig_transdc_resp-reg_C-effctor"/>
</dbReference>
<keyword evidence="1" id="KW-0805">Transcription regulation</keyword>
<feature type="transmembrane region" description="Helical" evidence="4">
    <location>
        <begin position="12"/>
        <end position="32"/>
    </location>
</feature>
<dbReference type="InterPro" id="IPR036388">
    <property type="entry name" value="WH-like_DNA-bd_sf"/>
</dbReference>
<protein>
    <submittedName>
        <fullName evidence="6">DNA-binding response regulator</fullName>
    </submittedName>
</protein>
<dbReference type="SUPFAM" id="SSF46894">
    <property type="entry name" value="C-terminal effector domain of the bipartite response regulators"/>
    <property type="match status" value="1"/>
</dbReference>
<dbReference type="PROSITE" id="PS50043">
    <property type="entry name" value="HTH_LUXR_2"/>
    <property type="match status" value="1"/>
</dbReference>
<dbReference type="CDD" id="cd06170">
    <property type="entry name" value="LuxR_C_like"/>
    <property type="match status" value="1"/>
</dbReference>
<dbReference type="GO" id="GO:0006355">
    <property type="term" value="P:regulation of DNA-templated transcription"/>
    <property type="evidence" value="ECO:0007669"/>
    <property type="project" value="InterPro"/>
</dbReference>
<dbReference type="AlphaFoldDB" id="A0A3A1NGK4"/>
<name>A0A3A1NGK4_9FLAO</name>
<evidence type="ECO:0000313" key="6">
    <source>
        <dbReference type="EMBL" id="RIV43603.1"/>
    </source>
</evidence>
<dbReference type="Gene3D" id="1.10.10.10">
    <property type="entry name" value="Winged helix-like DNA-binding domain superfamily/Winged helix DNA-binding domain"/>
    <property type="match status" value="1"/>
</dbReference>